<evidence type="ECO:0000313" key="16">
    <source>
        <dbReference type="Proteomes" id="UP000001544"/>
    </source>
</evidence>
<evidence type="ECO:0000256" key="5">
    <source>
        <dbReference type="ARBA" id="ARBA00016406"/>
    </source>
</evidence>
<gene>
    <name evidence="15" type="ordered locus">BpOF4_10525</name>
</gene>
<evidence type="ECO:0000256" key="3">
    <source>
        <dbReference type="ARBA" id="ARBA00007588"/>
    </source>
</evidence>
<dbReference type="PANTHER" id="PTHR42802">
    <property type="entry name" value="MONOOXYGENASE"/>
    <property type="match status" value="1"/>
</dbReference>
<dbReference type="RefSeq" id="WP_012957524.1">
    <property type="nucleotide sequence ID" value="NC_013791.2"/>
</dbReference>
<accession>D3FUI8</accession>
<dbReference type="HOGENOM" id="CLU_020931_0_0_9"/>
<evidence type="ECO:0000256" key="2">
    <source>
        <dbReference type="ARBA" id="ARBA00004924"/>
    </source>
</evidence>
<evidence type="ECO:0000256" key="10">
    <source>
        <dbReference type="ARBA" id="ARBA00029939"/>
    </source>
</evidence>
<evidence type="ECO:0000256" key="13">
    <source>
        <dbReference type="ARBA" id="ARBA00032738"/>
    </source>
</evidence>
<keyword evidence="16" id="KW-1185">Reference proteome</keyword>
<name>D3FUI8_ALKPO</name>
<dbReference type="Gene3D" id="3.50.50.60">
    <property type="entry name" value="FAD/NAD(P)-binding domain"/>
    <property type="match status" value="1"/>
</dbReference>
<sequence length="458" mass="53293">MKDSHYDVIGVGIGPFNLGLAALLEENTEIKAAFFDKTEVFQWHPGMLLEQSDLQVPFLADLVTLADPTSKYSFLNYLHVHNRMYQFYFFKRFDVPRVEYNDYCQWVVSELSTLHFGKMVTSVEYDRDHKLYNIEVQDVQTGEATSYTTAHIVMGTGSTPFIPSPIDEKLNEDVIHTSRYKHYEKEFKESRSVTVVGSGQSAAEVFYDLLLTQRENNYQLTWFTRSPGFFQLEAGKLGQEVFSPDYVQYFHELSYEKRKDALPMLGGLRNGVEAETLHAIYDLLYHRSIRREDPAVMIQAMTSVNDVIKKEPMRYELMCEQWQQEEEFTHETEKVVFATGYKPHLPDWLLDMKDEFKWESEKEFAVTNDYRLKFNDERENHLFVLTNLEHSHGASATNLALSVRRNQTIINTITRNEIFSLNNDTVFQQFDRKNEGAQPKAVLLFYVLLSGGVINNID</sequence>
<evidence type="ECO:0000256" key="9">
    <source>
        <dbReference type="ARBA" id="ARBA00023002"/>
    </source>
</evidence>
<keyword evidence="9" id="KW-0560">Oxidoreductase</keyword>
<evidence type="ECO:0000256" key="7">
    <source>
        <dbReference type="ARBA" id="ARBA00022827"/>
    </source>
</evidence>
<dbReference type="SUPFAM" id="SSF51905">
    <property type="entry name" value="FAD/NAD(P)-binding domain"/>
    <property type="match status" value="2"/>
</dbReference>
<organism evidence="15 16">
    <name type="scientific">Alkalihalophilus pseudofirmus (strain ATCC BAA-2126 / JCM 17055 / OF4)</name>
    <name type="common">Bacillus pseudofirmus</name>
    <dbReference type="NCBI Taxonomy" id="398511"/>
    <lineage>
        <taxon>Bacteria</taxon>
        <taxon>Bacillati</taxon>
        <taxon>Bacillota</taxon>
        <taxon>Bacilli</taxon>
        <taxon>Bacillales</taxon>
        <taxon>Bacillaceae</taxon>
        <taxon>Alkalihalophilus</taxon>
    </lineage>
</organism>
<evidence type="ECO:0000256" key="4">
    <source>
        <dbReference type="ARBA" id="ARBA00013076"/>
    </source>
</evidence>
<dbReference type="GO" id="GO:0047091">
    <property type="term" value="F:L-lysine 6-monooxygenase (NADPH) activity"/>
    <property type="evidence" value="ECO:0007669"/>
    <property type="project" value="UniProtKB-EC"/>
</dbReference>
<comment type="pathway">
    <text evidence="2">Siderophore biosynthesis.</text>
</comment>
<dbReference type="EC" id="1.14.13.59" evidence="4"/>
<dbReference type="InterPro" id="IPR036188">
    <property type="entry name" value="FAD/NAD-bd_sf"/>
</dbReference>
<keyword evidence="7" id="KW-0274">FAD</keyword>
<dbReference type="EMBL" id="CP001878">
    <property type="protein sequence ID" value="ADC50158.1"/>
    <property type="molecule type" value="Genomic_DNA"/>
</dbReference>
<evidence type="ECO:0000256" key="11">
    <source>
        <dbReference type="ARBA" id="ARBA00031158"/>
    </source>
</evidence>
<dbReference type="KEGG" id="bpf:BpOF4_10525"/>
<evidence type="ECO:0000313" key="15">
    <source>
        <dbReference type="EMBL" id="ADC50158.1"/>
    </source>
</evidence>
<comment type="catalytic activity">
    <reaction evidence="14">
        <text>L-lysine + NADPH + O2 = N(6)-hydroxy-L-lysine + NADP(+) + H2O</text>
        <dbReference type="Rhea" id="RHEA:23228"/>
        <dbReference type="ChEBI" id="CHEBI:15377"/>
        <dbReference type="ChEBI" id="CHEBI:15379"/>
        <dbReference type="ChEBI" id="CHEBI:32551"/>
        <dbReference type="ChEBI" id="CHEBI:57783"/>
        <dbReference type="ChEBI" id="CHEBI:57820"/>
        <dbReference type="ChEBI" id="CHEBI:58349"/>
        <dbReference type="EC" id="1.14.13.59"/>
    </reaction>
</comment>
<dbReference type="Pfam" id="PF13434">
    <property type="entry name" value="Lys_Orn_oxgnase"/>
    <property type="match status" value="1"/>
</dbReference>
<keyword evidence="8" id="KW-0521">NADP</keyword>
<evidence type="ECO:0000256" key="14">
    <source>
        <dbReference type="ARBA" id="ARBA00048407"/>
    </source>
</evidence>
<dbReference type="PANTHER" id="PTHR42802:SF1">
    <property type="entry name" value="L-ORNITHINE N(5)-MONOOXYGENASE"/>
    <property type="match status" value="1"/>
</dbReference>
<dbReference type="AlphaFoldDB" id="D3FUI8"/>
<comment type="cofactor">
    <cofactor evidence="1">
        <name>FAD</name>
        <dbReference type="ChEBI" id="CHEBI:57692"/>
    </cofactor>
</comment>
<protein>
    <recommendedName>
        <fullName evidence="5">L-lysine N6-monooxygenase MbtG</fullName>
        <ecNumber evidence="4">1.14.13.59</ecNumber>
    </recommendedName>
    <alternativeName>
        <fullName evidence="13">Lysine 6-N-hydroxylase</fullName>
    </alternativeName>
    <alternativeName>
        <fullName evidence="12">Lysine N6-hydroxylase</fullName>
    </alternativeName>
    <alternativeName>
        <fullName evidence="10">Lysine-N-oxygenase</fullName>
    </alternativeName>
    <alternativeName>
        <fullName evidence="11">Mycobactin synthase protein G</fullName>
    </alternativeName>
</protein>
<dbReference type="eggNOG" id="COG3486">
    <property type="taxonomic scope" value="Bacteria"/>
</dbReference>
<dbReference type="STRING" id="398511.BpOF4_10525"/>
<evidence type="ECO:0000256" key="6">
    <source>
        <dbReference type="ARBA" id="ARBA00022630"/>
    </source>
</evidence>
<evidence type="ECO:0000256" key="12">
    <source>
        <dbReference type="ARBA" id="ARBA00032493"/>
    </source>
</evidence>
<reference evidence="15 16" key="1">
    <citation type="journal article" date="2011" name="Environ. Microbiol.">
        <title>Genome of alkaliphilic Bacillus pseudofirmus OF4 reveals adaptations that support the ability to grow in an external pH range from 7.5 to 11.4.</title>
        <authorList>
            <person name="Janto B."/>
            <person name="Ahmed A."/>
            <person name="Ito M."/>
            <person name="Liu J."/>
            <person name="Hicks D.B."/>
            <person name="Pagni S."/>
            <person name="Fackelmayer O.J."/>
            <person name="Smith T.A."/>
            <person name="Earl J."/>
            <person name="Elbourne L.D."/>
            <person name="Hassan K."/>
            <person name="Paulsen I.T."/>
            <person name="Kolsto A.B."/>
            <person name="Tourasse N.J."/>
            <person name="Ehrlich G.D."/>
            <person name="Boissy R."/>
            <person name="Ivey D.M."/>
            <person name="Li G."/>
            <person name="Xue Y."/>
            <person name="Ma Y."/>
            <person name="Hu F.Z."/>
            <person name="Krulwich T.A."/>
        </authorList>
    </citation>
    <scope>NUCLEOTIDE SEQUENCE [LARGE SCALE GENOMIC DNA]</scope>
    <source>
        <strain evidence="16">ATCC BAA-2126 / JCM 17055 / OF4</strain>
    </source>
</reference>
<dbReference type="InterPro" id="IPR025700">
    <property type="entry name" value="Lys/Orn_oxygenase"/>
</dbReference>
<evidence type="ECO:0000256" key="1">
    <source>
        <dbReference type="ARBA" id="ARBA00001974"/>
    </source>
</evidence>
<proteinExistence type="inferred from homology"/>
<keyword evidence="6" id="KW-0285">Flavoprotein</keyword>
<comment type="similarity">
    <text evidence="3">Belongs to the lysine N(6)-hydroxylase/L-ornithine N(5)-oxygenase family.</text>
</comment>
<evidence type="ECO:0000256" key="8">
    <source>
        <dbReference type="ARBA" id="ARBA00022857"/>
    </source>
</evidence>
<dbReference type="Proteomes" id="UP000001544">
    <property type="component" value="Chromosome"/>
</dbReference>